<evidence type="ECO:0000256" key="1">
    <source>
        <dbReference type="SAM" id="Coils"/>
    </source>
</evidence>
<keyword evidence="4" id="KW-1185">Reference proteome</keyword>
<dbReference type="EMBL" id="ML119138">
    <property type="protein sequence ID" value="RPB11125.1"/>
    <property type="molecule type" value="Genomic_DNA"/>
</dbReference>
<feature type="coiled-coil region" evidence="1">
    <location>
        <begin position="95"/>
        <end position="122"/>
    </location>
</feature>
<dbReference type="InParanoid" id="A0A3N4KZG3"/>
<evidence type="ECO:0000313" key="3">
    <source>
        <dbReference type="EMBL" id="RPB11125.1"/>
    </source>
</evidence>
<keyword evidence="1" id="KW-0175">Coiled coil</keyword>
<feature type="compositionally biased region" description="Polar residues" evidence="2">
    <location>
        <begin position="46"/>
        <end position="55"/>
    </location>
</feature>
<sequence>MSSTRPGPPQSPPPRPLNVNEISKHLFAIENRWNGVATTEDEDAQSETTQTTSTLDGDGIDTPRASECQDDDEEDEMVSRVIANLHAKIEAVKRHKKVAAEVATLRKLLAEKEKDLAECERIMTLELGQVSG</sequence>
<accession>A0A3N4KZG3</accession>
<dbReference type="AlphaFoldDB" id="A0A3N4KZG3"/>
<feature type="compositionally biased region" description="Pro residues" evidence="2">
    <location>
        <begin position="1"/>
        <end position="16"/>
    </location>
</feature>
<dbReference type="Proteomes" id="UP000277580">
    <property type="component" value="Unassembled WGS sequence"/>
</dbReference>
<evidence type="ECO:0000313" key="4">
    <source>
        <dbReference type="Proteomes" id="UP000277580"/>
    </source>
</evidence>
<name>A0A3N4KZG3_9PEZI</name>
<evidence type="ECO:0000256" key="2">
    <source>
        <dbReference type="SAM" id="MobiDB-lite"/>
    </source>
</evidence>
<protein>
    <submittedName>
        <fullName evidence="3">Uncharacterized protein</fullName>
    </submittedName>
</protein>
<organism evidence="3 4">
    <name type="scientific">Morchella conica CCBAS932</name>
    <dbReference type="NCBI Taxonomy" id="1392247"/>
    <lineage>
        <taxon>Eukaryota</taxon>
        <taxon>Fungi</taxon>
        <taxon>Dikarya</taxon>
        <taxon>Ascomycota</taxon>
        <taxon>Pezizomycotina</taxon>
        <taxon>Pezizomycetes</taxon>
        <taxon>Pezizales</taxon>
        <taxon>Morchellaceae</taxon>
        <taxon>Morchella</taxon>
    </lineage>
</organism>
<feature type="region of interest" description="Disordered" evidence="2">
    <location>
        <begin position="35"/>
        <end position="74"/>
    </location>
</feature>
<proteinExistence type="predicted"/>
<dbReference type="OrthoDB" id="5354990at2759"/>
<feature type="region of interest" description="Disordered" evidence="2">
    <location>
        <begin position="1"/>
        <end position="21"/>
    </location>
</feature>
<reference evidence="3 4" key="1">
    <citation type="journal article" date="2018" name="Nat. Ecol. Evol.">
        <title>Pezizomycetes genomes reveal the molecular basis of ectomycorrhizal truffle lifestyle.</title>
        <authorList>
            <person name="Murat C."/>
            <person name="Payen T."/>
            <person name="Noel B."/>
            <person name="Kuo A."/>
            <person name="Morin E."/>
            <person name="Chen J."/>
            <person name="Kohler A."/>
            <person name="Krizsan K."/>
            <person name="Balestrini R."/>
            <person name="Da Silva C."/>
            <person name="Montanini B."/>
            <person name="Hainaut M."/>
            <person name="Levati E."/>
            <person name="Barry K.W."/>
            <person name="Belfiori B."/>
            <person name="Cichocki N."/>
            <person name="Clum A."/>
            <person name="Dockter R.B."/>
            <person name="Fauchery L."/>
            <person name="Guy J."/>
            <person name="Iotti M."/>
            <person name="Le Tacon F."/>
            <person name="Lindquist E.A."/>
            <person name="Lipzen A."/>
            <person name="Malagnac F."/>
            <person name="Mello A."/>
            <person name="Molinier V."/>
            <person name="Miyauchi S."/>
            <person name="Poulain J."/>
            <person name="Riccioni C."/>
            <person name="Rubini A."/>
            <person name="Sitrit Y."/>
            <person name="Splivallo R."/>
            <person name="Traeger S."/>
            <person name="Wang M."/>
            <person name="Zifcakova L."/>
            <person name="Wipf D."/>
            <person name="Zambonelli A."/>
            <person name="Paolocci F."/>
            <person name="Nowrousian M."/>
            <person name="Ottonello S."/>
            <person name="Baldrian P."/>
            <person name="Spatafora J.W."/>
            <person name="Henrissat B."/>
            <person name="Nagy L.G."/>
            <person name="Aury J.M."/>
            <person name="Wincker P."/>
            <person name="Grigoriev I.V."/>
            <person name="Bonfante P."/>
            <person name="Martin F.M."/>
        </authorList>
    </citation>
    <scope>NUCLEOTIDE SEQUENCE [LARGE SCALE GENOMIC DNA]</scope>
    <source>
        <strain evidence="3 4">CCBAS932</strain>
    </source>
</reference>
<gene>
    <name evidence="3" type="ORF">P167DRAFT_537133</name>
</gene>